<dbReference type="InterPro" id="IPR036388">
    <property type="entry name" value="WH-like_DNA-bd_sf"/>
</dbReference>
<sequence length="166" mass="19175">MLSKTSIVILGLLCKGKKNAYDMLKMIDSMNMKYWLPIGATTLYETCLRLQKKAFIEDSGESQAKAIYRITDKGKQELKNTVIALFNQVDYDTVWFCLAVMYSDILNKEELNTAKQKRAALLDEYEKGTKQNRDIMLQHKVPYSAICAIERMIRIVEMEKETLSKL</sequence>
<dbReference type="SUPFAM" id="SSF46785">
    <property type="entry name" value="Winged helix' DNA-binding domain"/>
    <property type="match status" value="1"/>
</dbReference>
<comment type="caution">
    <text evidence="2">The sequence shown here is derived from an EMBL/GenBank/DDBJ whole genome shotgun (WGS) entry which is preliminary data.</text>
</comment>
<dbReference type="Pfam" id="PF03551">
    <property type="entry name" value="PadR"/>
    <property type="match status" value="1"/>
</dbReference>
<dbReference type="Gene3D" id="1.10.10.10">
    <property type="entry name" value="Winged helix-like DNA-binding domain superfamily/Winged helix DNA-binding domain"/>
    <property type="match status" value="1"/>
</dbReference>
<proteinExistence type="predicted"/>
<protein>
    <submittedName>
        <fullName evidence="2">DNA-binding PadR family transcriptional regulator</fullName>
    </submittedName>
</protein>
<dbReference type="Proteomes" id="UP000518887">
    <property type="component" value="Unassembled WGS sequence"/>
</dbReference>
<dbReference type="InterPro" id="IPR005149">
    <property type="entry name" value="Tscrpt_reg_PadR_N"/>
</dbReference>
<dbReference type="AlphaFoldDB" id="A0A7W8GAC6"/>
<accession>A0A7W8GAC6</accession>
<evidence type="ECO:0000313" key="2">
    <source>
        <dbReference type="EMBL" id="MBB5226751.1"/>
    </source>
</evidence>
<reference evidence="2 3" key="1">
    <citation type="submission" date="2020-08" db="EMBL/GenBank/DDBJ databases">
        <title>Genomic Encyclopedia of Type Strains, Phase IV (KMG-IV): sequencing the most valuable type-strain genomes for metagenomic binning, comparative biology and taxonomic classification.</title>
        <authorList>
            <person name="Goeker M."/>
        </authorList>
    </citation>
    <scope>NUCLEOTIDE SEQUENCE [LARGE SCALE GENOMIC DNA]</scope>
    <source>
        <strain evidence="2 3">DSM 103462</strain>
    </source>
</reference>
<dbReference type="RefSeq" id="WP_184660292.1">
    <property type="nucleotide sequence ID" value="NZ_CP031518.1"/>
</dbReference>
<keyword evidence="3" id="KW-1185">Reference proteome</keyword>
<evidence type="ECO:0000313" key="3">
    <source>
        <dbReference type="Proteomes" id="UP000518887"/>
    </source>
</evidence>
<dbReference type="EMBL" id="JACHFQ010000006">
    <property type="protein sequence ID" value="MBB5226751.1"/>
    <property type="molecule type" value="Genomic_DNA"/>
</dbReference>
<name>A0A7W8GAC6_9SPIR</name>
<dbReference type="PANTHER" id="PTHR43252:SF2">
    <property type="entry name" value="TRANSCRIPTION REGULATOR, PADR-LIKE FAMILY"/>
    <property type="match status" value="1"/>
</dbReference>
<evidence type="ECO:0000259" key="1">
    <source>
        <dbReference type="Pfam" id="PF03551"/>
    </source>
</evidence>
<dbReference type="PANTHER" id="PTHR43252">
    <property type="entry name" value="TRANSCRIPTIONAL REGULATOR YQJI"/>
    <property type="match status" value="1"/>
</dbReference>
<gene>
    <name evidence="2" type="ORF">HNP76_002132</name>
</gene>
<dbReference type="GO" id="GO:0003677">
    <property type="term" value="F:DNA binding"/>
    <property type="evidence" value="ECO:0007669"/>
    <property type="project" value="UniProtKB-KW"/>
</dbReference>
<feature type="domain" description="Transcription regulator PadR N-terminal" evidence="1">
    <location>
        <begin position="9"/>
        <end position="79"/>
    </location>
</feature>
<organism evidence="2 3">
    <name type="scientific">Treponema ruminis</name>
    <dbReference type="NCBI Taxonomy" id="744515"/>
    <lineage>
        <taxon>Bacteria</taxon>
        <taxon>Pseudomonadati</taxon>
        <taxon>Spirochaetota</taxon>
        <taxon>Spirochaetia</taxon>
        <taxon>Spirochaetales</taxon>
        <taxon>Treponemataceae</taxon>
        <taxon>Treponema</taxon>
    </lineage>
</organism>
<dbReference type="InterPro" id="IPR036390">
    <property type="entry name" value="WH_DNA-bd_sf"/>
</dbReference>
<keyword evidence="2" id="KW-0238">DNA-binding</keyword>